<dbReference type="RefSeq" id="WP_068004710.1">
    <property type="nucleotide sequence ID" value="NZ_QQBC01000010.1"/>
</dbReference>
<keyword evidence="2" id="KW-1185">Reference proteome</keyword>
<evidence type="ECO:0000313" key="2">
    <source>
        <dbReference type="Proteomes" id="UP000254869"/>
    </source>
</evidence>
<accession>A0A370HYC9</accession>
<organism evidence="1 2">
    <name type="scientific">Nocardia pseudobrasiliensis</name>
    <dbReference type="NCBI Taxonomy" id="45979"/>
    <lineage>
        <taxon>Bacteria</taxon>
        <taxon>Bacillati</taxon>
        <taxon>Actinomycetota</taxon>
        <taxon>Actinomycetes</taxon>
        <taxon>Mycobacteriales</taxon>
        <taxon>Nocardiaceae</taxon>
        <taxon>Nocardia</taxon>
    </lineage>
</organism>
<evidence type="ECO:0000313" key="1">
    <source>
        <dbReference type="EMBL" id="RDI63513.1"/>
    </source>
</evidence>
<comment type="caution">
    <text evidence="1">The sequence shown here is derived from an EMBL/GenBank/DDBJ whole genome shotgun (WGS) entry which is preliminary data.</text>
</comment>
<reference evidence="1 2" key="1">
    <citation type="submission" date="2018-07" db="EMBL/GenBank/DDBJ databases">
        <title>Genomic Encyclopedia of Type Strains, Phase IV (KMG-IV): sequencing the most valuable type-strain genomes for metagenomic binning, comparative biology and taxonomic classification.</title>
        <authorList>
            <person name="Goeker M."/>
        </authorList>
    </citation>
    <scope>NUCLEOTIDE SEQUENCE [LARGE SCALE GENOMIC DNA]</scope>
    <source>
        <strain evidence="1 2">DSM 44290</strain>
    </source>
</reference>
<dbReference type="AlphaFoldDB" id="A0A370HYC9"/>
<sequence>MTRLERQLLSLLDALREHATAGSVDRIRHTVVALADHARELDPSDPYHQGVHHLYDYVDATTRAAVTDPTAWITGPRADIENSLSAVLAAARRGGGVYTVSCLREDLTLLTRRIDALPAADAEPLRHLLAYVQMKTHQAMELAVHRDWGIVTTTRRPDRTPVTASDHRTH</sequence>
<dbReference type="EMBL" id="QQBC01000010">
    <property type="protein sequence ID" value="RDI63513.1"/>
    <property type="molecule type" value="Genomic_DNA"/>
</dbReference>
<gene>
    <name evidence="1" type="ORF">DFR76_110210</name>
</gene>
<proteinExistence type="predicted"/>
<name>A0A370HYC9_9NOCA</name>
<protein>
    <submittedName>
        <fullName evidence="1">Uncharacterized protein</fullName>
    </submittedName>
</protein>
<dbReference type="Proteomes" id="UP000254869">
    <property type="component" value="Unassembled WGS sequence"/>
</dbReference>